<evidence type="ECO:0000259" key="5">
    <source>
        <dbReference type="PROSITE" id="PS50977"/>
    </source>
</evidence>
<dbReference type="GO" id="GO:0000976">
    <property type="term" value="F:transcription cis-regulatory region binding"/>
    <property type="evidence" value="ECO:0007669"/>
    <property type="project" value="TreeGrafter"/>
</dbReference>
<dbReference type="InterPro" id="IPR050109">
    <property type="entry name" value="HTH-type_TetR-like_transc_reg"/>
</dbReference>
<accession>A0A846Z3F6</accession>
<protein>
    <submittedName>
        <fullName evidence="6">TetR/AcrR family transcriptional regulator</fullName>
    </submittedName>
</protein>
<evidence type="ECO:0000313" key="7">
    <source>
        <dbReference type="Proteomes" id="UP000579250"/>
    </source>
</evidence>
<keyword evidence="2 4" id="KW-0238">DNA-binding</keyword>
<dbReference type="AlphaFoldDB" id="A0A846Z3F6"/>
<dbReference type="SUPFAM" id="SSF46689">
    <property type="entry name" value="Homeodomain-like"/>
    <property type="match status" value="1"/>
</dbReference>
<dbReference type="PROSITE" id="PS50977">
    <property type="entry name" value="HTH_TETR_2"/>
    <property type="match status" value="1"/>
</dbReference>
<dbReference type="GO" id="GO:0003700">
    <property type="term" value="F:DNA-binding transcription factor activity"/>
    <property type="evidence" value="ECO:0007669"/>
    <property type="project" value="TreeGrafter"/>
</dbReference>
<dbReference type="RefSeq" id="WP_067629844.1">
    <property type="nucleotide sequence ID" value="NZ_JAAXPI010000025.1"/>
</dbReference>
<dbReference type="PANTHER" id="PTHR30055">
    <property type="entry name" value="HTH-TYPE TRANSCRIPTIONAL REGULATOR RUTR"/>
    <property type="match status" value="1"/>
</dbReference>
<dbReference type="InterPro" id="IPR001647">
    <property type="entry name" value="HTH_TetR"/>
</dbReference>
<organism evidence="6 7">
    <name type="scientific">Actinomadura latina</name>
    <dbReference type="NCBI Taxonomy" id="163603"/>
    <lineage>
        <taxon>Bacteria</taxon>
        <taxon>Bacillati</taxon>
        <taxon>Actinomycetota</taxon>
        <taxon>Actinomycetes</taxon>
        <taxon>Streptosporangiales</taxon>
        <taxon>Thermomonosporaceae</taxon>
        <taxon>Actinomadura</taxon>
    </lineage>
</organism>
<keyword evidence="3" id="KW-0804">Transcription</keyword>
<feature type="DNA-binding region" description="H-T-H motif" evidence="4">
    <location>
        <begin position="36"/>
        <end position="55"/>
    </location>
</feature>
<dbReference type="PANTHER" id="PTHR30055:SF243">
    <property type="entry name" value="HTH-TYPE TRANSCRIPTIONAL REGULATOR RV1816"/>
    <property type="match status" value="1"/>
</dbReference>
<dbReference type="Gene3D" id="1.10.357.10">
    <property type="entry name" value="Tetracycline Repressor, domain 2"/>
    <property type="match status" value="1"/>
</dbReference>
<evidence type="ECO:0000256" key="4">
    <source>
        <dbReference type="PROSITE-ProRule" id="PRU00335"/>
    </source>
</evidence>
<dbReference type="InterPro" id="IPR025996">
    <property type="entry name" value="MT1864/Rv1816-like_C"/>
</dbReference>
<sequence>MSAGRTARERVRAELIREITGIARRQLATAGAAGLSLRAVAREMGMVSSAIYRYFPSRDDLLTALIIDGYNAVGEAVERADAKAAATAGAKAGADDDFAGRWLAVCRAVREWALEHPHEYALLHGSPVPGYKAPQDTVPAAIRDTVVFTRIISEAHAAGALEPAGPCPPPPPSLAEDFARARAALTMDIPDDVIARAFTAWSGLYGTVSFELFGQFNNVIEERAAYFDHSMALLGRLVGLRP</sequence>
<reference evidence="6 7" key="1">
    <citation type="submission" date="2020-04" db="EMBL/GenBank/DDBJ databases">
        <title>MicrobeNet Type strains.</title>
        <authorList>
            <person name="Nicholson A.C."/>
        </authorList>
    </citation>
    <scope>NUCLEOTIDE SEQUENCE [LARGE SCALE GENOMIC DNA]</scope>
    <source>
        <strain evidence="6 7">ATCC BAA-277</strain>
    </source>
</reference>
<dbReference type="Pfam" id="PF00440">
    <property type="entry name" value="TetR_N"/>
    <property type="match status" value="1"/>
</dbReference>
<feature type="domain" description="HTH tetR-type" evidence="5">
    <location>
        <begin position="13"/>
        <end position="73"/>
    </location>
</feature>
<name>A0A846Z3F6_9ACTN</name>
<dbReference type="Pfam" id="PF13305">
    <property type="entry name" value="TetR_C_33"/>
    <property type="match status" value="1"/>
</dbReference>
<dbReference type="EMBL" id="JAAXPI010000025">
    <property type="protein sequence ID" value="NKZ05732.1"/>
    <property type="molecule type" value="Genomic_DNA"/>
</dbReference>
<dbReference type="InterPro" id="IPR036271">
    <property type="entry name" value="Tet_transcr_reg_TetR-rel_C_sf"/>
</dbReference>
<proteinExistence type="predicted"/>
<gene>
    <name evidence="6" type="ORF">HGB48_18560</name>
</gene>
<dbReference type="Proteomes" id="UP000579250">
    <property type="component" value="Unassembled WGS sequence"/>
</dbReference>
<evidence type="ECO:0000256" key="2">
    <source>
        <dbReference type="ARBA" id="ARBA00023125"/>
    </source>
</evidence>
<evidence type="ECO:0000313" key="6">
    <source>
        <dbReference type="EMBL" id="NKZ05732.1"/>
    </source>
</evidence>
<dbReference type="InterPro" id="IPR009057">
    <property type="entry name" value="Homeodomain-like_sf"/>
</dbReference>
<dbReference type="SUPFAM" id="SSF48498">
    <property type="entry name" value="Tetracyclin repressor-like, C-terminal domain"/>
    <property type="match status" value="1"/>
</dbReference>
<keyword evidence="7" id="KW-1185">Reference proteome</keyword>
<comment type="caution">
    <text evidence="6">The sequence shown here is derived from an EMBL/GenBank/DDBJ whole genome shotgun (WGS) entry which is preliminary data.</text>
</comment>
<evidence type="ECO:0000256" key="1">
    <source>
        <dbReference type="ARBA" id="ARBA00023015"/>
    </source>
</evidence>
<evidence type="ECO:0000256" key="3">
    <source>
        <dbReference type="ARBA" id="ARBA00023163"/>
    </source>
</evidence>
<keyword evidence="1" id="KW-0805">Transcription regulation</keyword>